<gene>
    <name evidence="3" type="ORF">BP5553_00771</name>
</gene>
<keyword evidence="4" id="KW-1185">Reference proteome</keyword>
<name>A0A370TZ43_9HELO</name>
<proteinExistence type="predicted"/>
<evidence type="ECO:0000313" key="4">
    <source>
        <dbReference type="Proteomes" id="UP000254866"/>
    </source>
</evidence>
<feature type="coiled-coil region" evidence="1">
    <location>
        <begin position="354"/>
        <end position="381"/>
    </location>
</feature>
<keyword evidence="2" id="KW-0472">Membrane</keyword>
<sequence length="506" mass="57366">MIPTRYRNVFFLSILLVIVFLTTYFHGHIRRASTPYIEDIHDKFYPDPDPDPDPPKPIYKHKSQLVLPPVVDNFPLAAAAHSASDLPPIPAWNAPPSDHVPERTPLFIGFTRNWRVLQQCVVSYITAGWPPQDIYIIENTGVMNSNKNGLLSLQNPFFLNHTRLEMLGVNVMITPTLLTFAQLQNFFISTAIQNEWGYYFWSHMDIVALSFENRYDDAVRAGKESPDIAKEPFKWKSLYENCIDTLRRALALPADSETGSPARWGMRFFSYDRLALVNVAAFVDIGAWDTMIPFYMTDCDMHWRLEVSGYSIIEDPVGMIYDVASSLDDLLVLYRKVEANPSGGEVPGVSFTDPNEVEKKLEEMEQSENELEAELNNRSLAVRSVQPRDEASTNNSASTSVVTAWQEDNPFPSPSPLFLNLLHTLDSMVASKHSSKGGRNTWQGRAKGGEGDPFYRDSAGFENAILMTIEHGRRVFAEKWGHRDCDLADVGLKPDDAWLVEHDWRD</sequence>
<dbReference type="GeneID" id="43593620"/>
<dbReference type="AlphaFoldDB" id="A0A370TZ43"/>
<evidence type="ECO:0000256" key="2">
    <source>
        <dbReference type="SAM" id="Phobius"/>
    </source>
</evidence>
<protein>
    <submittedName>
        <fullName evidence="3">Uncharacterized protein</fullName>
    </submittedName>
</protein>
<evidence type="ECO:0000256" key="1">
    <source>
        <dbReference type="SAM" id="Coils"/>
    </source>
</evidence>
<feature type="transmembrane region" description="Helical" evidence="2">
    <location>
        <begin position="9"/>
        <end position="27"/>
    </location>
</feature>
<dbReference type="OrthoDB" id="3527108at2759"/>
<dbReference type="EMBL" id="NPIC01000001">
    <property type="protein sequence ID" value="RDL40792.1"/>
    <property type="molecule type" value="Genomic_DNA"/>
</dbReference>
<reference evidence="3 4" key="1">
    <citation type="journal article" date="2018" name="IMA Fungus">
        <title>IMA Genome-F 9: Draft genome sequence of Annulohypoxylon stygium, Aspergillus mulundensis, Berkeleyomyces basicola (syn. Thielaviopsis basicola), Ceratocystis smalleyi, two Cercospora beticola strains, Coleophoma cylindrospora, Fusarium fracticaudum, Phialophora cf. hyalina, and Morchella septimelata.</title>
        <authorList>
            <person name="Wingfield B.D."/>
            <person name="Bills G.F."/>
            <person name="Dong Y."/>
            <person name="Huang W."/>
            <person name="Nel W.J."/>
            <person name="Swalarsk-Parry B.S."/>
            <person name="Vaghefi N."/>
            <person name="Wilken P.M."/>
            <person name="An Z."/>
            <person name="de Beer Z.W."/>
            <person name="De Vos L."/>
            <person name="Chen L."/>
            <person name="Duong T.A."/>
            <person name="Gao Y."/>
            <person name="Hammerbacher A."/>
            <person name="Kikkert J.R."/>
            <person name="Li Y."/>
            <person name="Li H."/>
            <person name="Li K."/>
            <person name="Li Q."/>
            <person name="Liu X."/>
            <person name="Ma X."/>
            <person name="Naidoo K."/>
            <person name="Pethybridge S.J."/>
            <person name="Sun J."/>
            <person name="Steenkamp E.T."/>
            <person name="van der Nest M.A."/>
            <person name="van Wyk S."/>
            <person name="Wingfield M.J."/>
            <person name="Xiong C."/>
            <person name="Yue Q."/>
            <person name="Zhang X."/>
        </authorList>
    </citation>
    <scope>NUCLEOTIDE SEQUENCE [LARGE SCALE GENOMIC DNA]</scope>
    <source>
        <strain evidence="3 4">BP 5553</strain>
    </source>
</reference>
<evidence type="ECO:0000313" key="3">
    <source>
        <dbReference type="EMBL" id="RDL40792.1"/>
    </source>
</evidence>
<dbReference type="STRING" id="2656787.A0A370TZ43"/>
<keyword evidence="1" id="KW-0175">Coiled coil</keyword>
<dbReference type="RefSeq" id="XP_031873448.1">
    <property type="nucleotide sequence ID" value="XM_032009394.1"/>
</dbReference>
<keyword evidence="2" id="KW-1133">Transmembrane helix</keyword>
<organism evidence="3 4">
    <name type="scientific">Venustampulla echinocandica</name>
    <dbReference type="NCBI Taxonomy" id="2656787"/>
    <lineage>
        <taxon>Eukaryota</taxon>
        <taxon>Fungi</taxon>
        <taxon>Dikarya</taxon>
        <taxon>Ascomycota</taxon>
        <taxon>Pezizomycotina</taxon>
        <taxon>Leotiomycetes</taxon>
        <taxon>Helotiales</taxon>
        <taxon>Pleuroascaceae</taxon>
        <taxon>Venustampulla</taxon>
    </lineage>
</organism>
<comment type="caution">
    <text evidence="3">The sequence shown here is derived from an EMBL/GenBank/DDBJ whole genome shotgun (WGS) entry which is preliminary data.</text>
</comment>
<keyword evidence="2" id="KW-0812">Transmembrane</keyword>
<dbReference type="Proteomes" id="UP000254866">
    <property type="component" value="Unassembled WGS sequence"/>
</dbReference>
<accession>A0A370TZ43</accession>